<comment type="caution">
    <text evidence="1">The sequence shown here is derived from an EMBL/GenBank/DDBJ whole genome shotgun (WGS) entry which is preliminary data.</text>
</comment>
<evidence type="ECO:0000313" key="2">
    <source>
        <dbReference type="Proteomes" id="UP000828048"/>
    </source>
</evidence>
<keyword evidence="2" id="KW-1185">Reference proteome</keyword>
<reference evidence="1 2" key="1">
    <citation type="journal article" date="2021" name="Hortic Res">
        <title>High-quality reference genome and annotation aids understanding of berry development for evergreen blueberry (Vaccinium darrowii).</title>
        <authorList>
            <person name="Yu J."/>
            <person name="Hulse-Kemp A.M."/>
            <person name="Babiker E."/>
            <person name="Staton M."/>
        </authorList>
    </citation>
    <scope>NUCLEOTIDE SEQUENCE [LARGE SCALE GENOMIC DNA]</scope>
    <source>
        <strain evidence="2">cv. NJ 8807/NJ 8810</strain>
        <tissue evidence="1">Young leaf</tissue>
    </source>
</reference>
<dbReference type="EMBL" id="CM037162">
    <property type="protein sequence ID" value="KAH7862925.1"/>
    <property type="molecule type" value="Genomic_DNA"/>
</dbReference>
<dbReference type="Proteomes" id="UP000828048">
    <property type="component" value="Chromosome 12"/>
</dbReference>
<proteinExistence type="predicted"/>
<sequence>MLIYVPPSLNFWFYLAIISSPSWVFSFSAMDFVKKTSGLVFIFLISTLTLLGCAGNLVLSYFYLYPQTNRSFRGYECAGKTIGFVLVVLGNVGLCYFPEKSVACILTFLFLAFYCLCALFCIQPYTGFGALEFLLTASLNPTLRRFGLPSPYSWLVIIACIVIAGIRFRLQPVHPPEQATSDEVDEGQQLRQLEAGLSSPGARLDNNPSPSDIFREPAPAGGPTNPLLEDIKTFNEDPSPPGVRLDGNIFLTIRHFS</sequence>
<evidence type="ECO:0000313" key="1">
    <source>
        <dbReference type="EMBL" id="KAH7862925.1"/>
    </source>
</evidence>
<accession>A0ACB7ZAS9</accession>
<protein>
    <submittedName>
        <fullName evidence="1">Uncharacterized protein</fullName>
    </submittedName>
</protein>
<gene>
    <name evidence="1" type="ORF">Vadar_011175</name>
</gene>
<name>A0ACB7ZAS9_9ERIC</name>
<organism evidence="1 2">
    <name type="scientific">Vaccinium darrowii</name>
    <dbReference type="NCBI Taxonomy" id="229202"/>
    <lineage>
        <taxon>Eukaryota</taxon>
        <taxon>Viridiplantae</taxon>
        <taxon>Streptophyta</taxon>
        <taxon>Embryophyta</taxon>
        <taxon>Tracheophyta</taxon>
        <taxon>Spermatophyta</taxon>
        <taxon>Magnoliopsida</taxon>
        <taxon>eudicotyledons</taxon>
        <taxon>Gunneridae</taxon>
        <taxon>Pentapetalae</taxon>
        <taxon>asterids</taxon>
        <taxon>Ericales</taxon>
        <taxon>Ericaceae</taxon>
        <taxon>Vaccinioideae</taxon>
        <taxon>Vaccinieae</taxon>
        <taxon>Vaccinium</taxon>
    </lineage>
</organism>